<dbReference type="InterPro" id="IPR002110">
    <property type="entry name" value="Ankyrin_rpt"/>
</dbReference>
<organism evidence="5 6">
    <name type="scientific">Mycolicibacterium peregrinum</name>
    <name type="common">Mycobacterium peregrinum</name>
    <dbReference type="NCBI Taxonomy" id="43304"/>
    <lineage>
        <taxon>Bacteria</taxon>
        <taxon>Bacillati</taxon>
        <taxon>Actinomycetota</taxon>
        <taxon>Actinomycetes</taxon>
        <taxon>Mycobacteriales</taxon>
        <taxon>Mycobacteriaceae</taxon>
        <taxon>Mycolicibacterium</taxon>
    </lineage>
</organism>
<feature type="repeat" description="ANK" evidence="3">
    <location>
        <begin position="119"/>
        <end position="154"/>
    </location>
</feature>
<dbReference type="PROSITE" id="PS50297">
    <property type="entry name" value="ANK_REP_REGION"/>
    <property type="match status" value="1"/>
</dbReference>
<dbReference type="SMART" id="SM00248">
    <property type="entry name" value="ANK"/>
    <property type="match status" value="3"/>
</dbReference>
<dbReference type="Pfam" id="PF12796">
    <property type="entry name" value="Ank_2"/>
    <property type="match status" value="1"/>
</dbReference>
<dbReference type="PANTHER" id="PTHR24201:SF16">
    <property type="entry name" value="ANKYRIN-1-LIKE-RELATED"/>
    <property type="match status" value="1"/>
</dbReference>
<evidence type="ECO:0000313" key="5">
    <source>
        <dbReference type="EMBL" id="OBB88778.1"/>
    </source>
</evidence>
<feature type="repeat" description="ANK" evidence="3">
    <location>
        <begin position="86"/>
        <end position="118"/>
    </location>
</feature>
<evidence type="ECO:0000256" key="3">
    <source>
        <dbReference type="PROSITE-ProRule" id="PRU00023"/>
    </source>
</evidence>
<dbReference type="PRINTS" id="PR01415">
    <property type="entry name" value="ANKYRIN"/>
</dbReference>
<dbReference type="EMBL" id="LZSY01000110">
    <property type="protein sequence ID" value="OBB88778.1"/>
    <property type="molecule type" value="Genomic_DNA"/>
</dbReference>
<reference evidence="6" key="1">
    <citation type="submission" date="2016-06" db="EMBL/GenBank/DDBJ databases">
        <authorList>
            <person name="Sutton G."/>
            <person name="Brinkac L."/>
            <person name="Sanka R."/>
            <person name="Adams M."/>
            <person name="Lau E."/>
            <person name="Mehaffy C."/>
            <person name="Tameris M."/>
            <person name="Hatherill M."/>
            <person name="Hanekom W."/>
            <person name="Mahomed H."/>
            <person name="Mcshane H."/>
        </authorList>
    </citation>
    <scope>NUCLEOTIDE SEQUENCE [LARGE SCALE GENOMIC DNA]</scope>
    <source>
        <strain evidence="6">852002-10433_SCH5171157</strain>
    </source>
</reference>
<evidence type="ECO:0000256" key="4">
    <source>
        <dbReference type="SAM" id="MobiDB-lite"/>
    </source>
</evidence>
<dbReference type="SUPFAM" id="SSF48403">
    <property type="entry name" value="Ankyrin repeat"/>
    <property type="match status" value="1"/>
</dbReference>
<protein>
    <submittedName>
        <fullName evidence="5">Uncharacterized protein</fullName>
    </submittedName>
</protein>
<dbReference type="InterPro" id="IPR036770">
    <property type="entry name" value="Ankyrin_rpt-contain_sf"/>
</dbReference>
<dbReference type="AlphaFoldDB" id="A0A1A0VZV9"/>
<keyword evidence="1" id="KW-0677">Repeat</keyword>
<dbReference type="Gene3D" id="1.25.40.20">
    <property type="entry name" value="Ankyrin repeat-containing domain"/>
    <property type="match status" value="1"/>
</dbReference>
<gene>
    <name evidence="5" type="ORF">A5779_29415</name>
</gene>
<comment type="caution">
    <text evidence="5">The sequence shown here is derived from an EMBL/GenBank/DDBJ whole genome shotgun (WGS) entry which is preliminary data.</text>
</comment>
<sequence length="189" mass="20217">MKFRFTPGRRNDRRVVPRDDPVGTDRAGRTALHYAVTNDPVGLNYTAALKDPQLAAENFRIGNQFRIENTTRLLALGADVNAVENVGMTPLHFAAQSDSVDIVRILLEANADVNAVAEDGCTPLYRAVRNTTGKRADIVAVLMAAGADPTIDDGNGPAVLRFIARVGDTQLRDIMAGYGHTVAGFPGSG</sequence>
<accession>A0A1A0VZV9</accession>
<dbReference type="OrthoDB" id="9812708at2"/>
<keyword evidence="2 3" id="KW-0040">ANK repeat</keyword>
<dbReference type="RefSeq" id="WP_064883786.1">
    <property type="nucleotide sequence ID" value="NZ_LZSY01000110.1"/>
</dbReference>
<dbReference type="PROSITE" id="PS50088">
    <property type="entry name" value="ANK_REPEAT"/>
    <property type="match status" value="2"/>
</dbReference>
<dbReference type="InterPro" id="IPR050776">
    <property type="entry name" value="Ank_Repeat/CDKN_Inhibitor"/>
</dbReference>
<dbReference type="PANTHER" id="PTHR24201">
    <property type="entry name" value="ANK_REP_REGION DOMAIN-CONTAINING PROTEIN"/>
    <property type="match status" value="1"/>
</dbReference>
<evidence type="ECO:0000256" key="2">
    <source>
        <dbReference type="ARBA" id="ARBA00023043"/>
    </source>
</evidence>
<name>A0A1A0VZV9_MYCPR</name>
<evidence type="ECO:0000256" key="1">
    <source>
        <dbReference type="ARBA" id="ARBA00022737"/>
    </source>
</evidence>
<proteinExistence type="predicted"/>
<evidence type="ECO:0000313" key="6">
    <source>
        <dbReference type="Proteomes" id="UP000094008"/>
    </source>
</evidence>
<feature type="region of interest" description="Disordered" evidence="4">
    <location>
        <begin position="1"/>
        <end position="26"/>
    </location>
</feature>
<feature type="compositionally biased region" description="Basic and acidic residues" evidence="4">
    <location>
        <begin position="9"/>
        <end position="26"/>
    </location>
</feature>
<dbReference type="Proteomes" id="UP000094008">
    <property type="component" value="Unassembled WGS sequence"/>
</dbReference>